<dbReference type="AlphaFoldDB" id="A0A2M8KDS4"/>
<reference evidence="3" key="1">
    <citation type="submission" date="2017-09" db="EMBL/GenBank/DDBJ databases">
        <title>Depth-based differentiation of microbial function through sediment-hosted aquifers and enrichment of novel symbionts in the deep terrestrial subsurface.</title>
        <authorList>
            <person name="Probst A.J."/>
            <person name="Ladd B."/>
            <person name="Jarett J.K."/>
            <person name="Geller-Mcgrath D.E."/>
            <person name="Sieber C.M.K."/>
            <person name="Emerson J.B."/>
            <person name="Anantharaman K."/>
            <person name="Thomas B.C."/>
            <person name="Malmstrom R."/>
            <person name="Stieglmeier M."/>
            <person name="Klingl A."/>
            <person name="Woyke T."/>
            <person name="Ryan C.M."/>
            <person name="Banfield J.F."/>
        </authorList>
    </citation>
    <scope>NUCLEOTIDE SEQUENCE [LARGE SCALE GENOMIC DNA]</scope>
</reference>
<keyword evidence="1" id="KW-0812">Transmembrane</keyword>
<comment type="caution">
    <text evidence="2">The sequence shown here is derived from an EMBL/GenBank/DDBJ whole genome shotgun (WGS) entry which is preliminary data.</text>
</comment>
<proteinExistence type="predicted"/>
<evidence type="ECO:0000256" key="1">
    <source>
        <dbReference type="SAM" id="Phobius"/>
    </source>
</evidence>
<evidence type="ECO:0000313" key="2">
    <source>
        <dbReference type="EMBL" id="PJE58054.1"/>
    </source>
</evidence>
<evidence type="ECO:0000313" key="3">
    <source>
        <dbReference type="Proteomes" id="UP000231450"/>
    </source>
</evidence>
<keyword evidence="1" id="KW-0472">Membrane</keyword>
<protein>
    <submittedName>
        <fullName evidence="2">Uncharacterized protein</fullName>
    </submittedName>
</protein>
<name>A0A2M8KDS4_9BACT</name>
<sequence length="185" mass="20584">MSGPQFEQEESQESWIKTNQGKMTTLLAALIILIGGLYLFKSNSSNNTASVVDTLQTETNDKQASTNDQANSTDAPIKMETVTDTEIKEVAQKGDGLTHLARRATKTYLESNNDLNSTITKEQKIYIEDYLAKQLKTRRAGKGLEVNEEVNLSKELVNNAIEASQKLNQKQLDNLTKYTQLVPSL</sequence>
<gene>
    <name evidence="2" type="ORF">COU81_02800</name>
</gene>
<dbReference type="EMBL" id="PFDW01000060">
    <property type="protein sequence ID" value="PJE58054.1"/>
    <property type="molecule type" value="Genomic_DNA"/>
</dbReference>
<feature type="transmembrane region" description="Helical" evidence="1">
    <location>
        <begin position="21"/>
        <end position="40"/>
    </location>
</feature>
<organism evidence="2 3">
    <name type="scientific">Candidatus Portnoybacteria bacterium CG10_big_fil_rev_8_21_14_0_10_36_7</name>
    <dbReference type="NCBI Taxonomy" id="1974812"/>
    <lineage>
        <taxon>Bacteria</taxon>
        <taxon>Candidatus Portnoyibacteriota</taxon>
    </lineage>
</organism>
<dbReference type="Proteomes" id="UP000231450">
    <property type="component" value="Unassembled WGS sequence"/>
</dbReference>
<keyword evidence="1" id="KW-1133">Transmembrane helix</keyword>
<accession>A0A2M8KDS4</accession>